<reference evidence="1 2" key="1">
    <citation type="submission" date="2019-09" db="EMBL/GenBank/DDBJ databases">
        <title>YIM 132180 draft genome.</title>
        <authorList>
            <person name="Zhang K."/>
        </authorList>
    </citation>
    <scope>NUCLEOTIDE SEQUENCE [LARGE SCALE GENOMIC DNA]</scope>
    <source>
        <strain evidence="1 2">YIM 132180</strain>
    </source>
</reference>
<evidence type="ECO:0000313" key="2">
    <source>
        <dbReference type="Proteomes" id="UP000432089"/>
    </source>
</evidence>
<dbReference type="EMBL" id="VZDO01000007">
    <property type="protein sequence ID" value="KAB0679982.1"/>
    <property type="molecule type" value="Genomic_DNA"/>
</dbReference>
<accession>A0A7V7PPR4</accession>
<dbReference type="InterPro" id="IPR018841">
    <property type="entry name" value="DUF2442"/>
</dbReference>
<name>A0A7V7PPR4_9HYPH</name>
<keyword evidence="2" id="KW-1185">Reference proteome</keyword>
<protein>
    <submittedName>
        <fullName evidence="1">DUF2442 domain-containing protein</fullName>
    </submittedName>
</protein>
<dbReference type="Proteomes" id="UP000432089">
    <property type="component" value="Unassembled WGS sequence"/>
</dbReference>
<dbReference type="AlphaFoldDB" id="A0A7V7PPR4"/>
<sequence>MSILEIDDALVEPVAAECNEIELIVTLGNGARLTTPLWWYPTLLAASPHQRNRIELSPFGLHWPTLDEDLSIEGMLNGRRAKNAVPPAEAAE</sequence>
<dbReference type="RefSeq" id="WP_150969673.1">
    <property type="nucleotide sequence ID" value="NZ_VZDO01000007.1"/>
</dbReference>
<proteinExistence type="predicted"/>
<evidence type="ECO:0000313" key="1">
    <source>
        <dbReference type="EMBL" id="KAB0679982.1"/>
    </source>
</evidence>
<dbReference type="Gene3D" id="3.30.2020.40">
    <property type="entry name" value="Uncharacterised protein PF10387, DUF2442"/>
    <property type="match status" value="1"/>
</dbReference>
<comment type="caution">
    <text evidence="1">The sequence shown here is derived from an EMBL/GenBank/DDBJ whole genome shotgun (WGS) entry which is preliminary data.</text>
</comment>
<organism evidence="1 2">
    <name type="scientific">Plantimonas leprariae</name>
    <dbReference type="NCBI Taxonomy" id="2615207"/>
    <lineage>
        <taxon>Bacteria</taxon>
        <taxon>Pseudomonadati</taxon>
        <taxon>Pseudomonadota</taxon>
        <taxon>Alphaproteobacteria</taxon>
        <taxon>Hyphomicrobiales</taxon>
        <taxon>Aurantimonadaceae</taxon>
        <taxon>Plantimonas</taxon>
    </lineage>
</organism>
<dbReference type="Pfam" id="PF10387">
    <property type="entry name" value="DUF2442"/>
    <property type="match status" value="1"/>
</dbReference>
<gene>
    <name evidence="1" type="ORF">F6X38_10440</name>
</gene>